<dbReference type="EMBL" id="JAHLQK010000003">
    <property type="protein sequence ID" value="MBU5676509.1"/>
    <property type="molecule type" value="Genomic_DNA"/>
</dbReference>
<feature type="chain" id="PRO_5046818301" evidence="2">
    <location>
        <begin position="24"/>
        <end position="944"/>
    </location>
</feature>
<evidence type="ECO:0000313" key="5">
    <source>
        <dbReference type="Proteomes" id="UP000779508"/>
    </source>
</evidence>
<evidence type="ECO:0000259" key="3">
    <source>
        <dbReference type="PROSITE" id="PS51272"/>
    </source>
</evidence>
<protein>
    <submittedName>
        <fullName evidence="4">S-layer homology domain-containing protein</fullName>
    </submittedName>
</protein>
<feature type="signal peptide" evidence="2">
    <location>
        <begin position="1"/>
        <end position="23"/>
    </location>
</feature>
<accession>A0ABS6G219</accession>
<keyword evidence="2" id="KW-0732">Signal</keyword>
<dbReference type="RefSeq" id="WP_216416321.1">
    <property type="nucleotide sequence ID" value="NZ_JAHLQK010000003.1"/>
</dbReference>
<dbReference type="Pfam" id="PF00395">
    <property type="entry name" value="SLH"/>
    <property type="match status" value="2"/>
</dbReference>
<feature type="domain" description="SLH" evidence="3">
    <location>
        <begin position="87"/>
        <end position="152"/>
    </location>
</feature>
<evidence type="ECO:0000256" key="2">
    <source>
        <dbReference type="SAM" id="SignalP"/>
    </source>
</evidence>
<proteinExistence type="predicted"/>
<evidence type="ECO:0000256" key="1">
    <source>
        <dbReference type="ARBA" id="ARBA00022737"/>
    </source>
</evidence>
<comment type="caution">
    <text evidence="4">The sequence shown here is derived from an EMBL/GenBank/DDBJ whole genome shotgun (WGS) entry which is preliminary data.</text>
</comment>
<dbReference type="Proteomes" id="UP000779508">
    <property type="component" value="Unassembled WGS sequence"/>
</dbReference>
<evidence type="ECO:0000313" key="4">
    <source>
        <dbReference type="EMBL" id="MBU5676509.1"/>
    </source>
</evidence>
<gene>
    <name evidence="4" type="ORF">KQI88_08775</name>
</gene>
<name>A0ABS6G219_9FIRM</name>
<reference evidence="4 5" key="1">
    <citation type="submission" date="2021-06" db="EMBL/GenBank/DDBJ databases">
        <authorList>
            <person name="Sun Q."/>
            <person name="Li D."/>
        </authorList>
    </citation>
    <scope>NUCLEOTIDE SEQUENCE [LARGE SCALE GENOMIC DNA]</scope>
    <source>
        <strain evidence="4 5">MSJ-5</strain>
    </source>
</reference>
<keyword evidence="1" id="KW-0677">Repeat</keyword>
<dbReference type="InterPro" id="IPR001119">
    <property type="entry name" value="SLH_dom"/>
</dbReference>
<keyword evidence="5" id="KW-1185">Reference proteome</keyword>
<sequence>MKKVLSFILVLSMVLGSFGMAFAAPAAGSDIAGHQNEKAILRLNKLGIVKGDDRGFAPDASITRAEFAVLVVRALGLEGSANVAKGETQFTDVTMTNGYDWATGAINVATRLGYIQGYGNGKFGPGDNIKYEDAITLLVRILGYEPAAQEKGGYPVGYLVVAEQDIDMTDHVKGNTGEAATRGAVFQLLDNALTKPLMIQTGYGDEKKYVVSGQKGTGTEKQTILTNKLGIDEIEGRVTANFRVSSRLKANEIEITIVEDKKATTEKYKVSEDIDVDALLGLEVTAWEDKDDVLFRYEVDTDEEDVIYDTVAKAGASEKEVKLVVEDDEFEWADDAKVYVNNKEVKAKDFDEIKDYAYGRVVLDEYGDVAFAYFFEFDAKMQGMALKVKDDEIEFISIDTADEDLIELDKAEKVYVFNADFSAASLKDIKEGTAVFGWIDGDDNYYIVIKNEVVEGKLESVRVRDGRLTIDGKNIGKAPIAIYSDNEGKEYKEWLTDSATSENDIEDFVDEKIKVILDLAGKAMVLTTDANVTSNTVYGLATHLKDDSRSPILTVFTSEGKEIEYKFEDRADARKLGTWIENIDKAGNKDEYTAVEFKLNKDGEIAKGEIKANATESTLDAKESKDKYVSVGGKKYYIRENTVVVKALNNKEKQELKPSLIKYDDIVNRSIAAGEQAIIIGEEGKNADLIVFVNPAFEAKDDVKHGLVTGDVNSKGGKYRVEIAVAGEAKAVEYIVDSRTAVKKGDLVKFSLNNKGEVTDIESFNANDKSEVVKVDARDSDYLQIGGKWKLVDKNAVIYQVDKDGKLDGTSRLNRISSKDTVVFVEDKDGVIQVLVVTTEFTKEAGNGNTTPEGTVTAKVYGKYDASETKITFEVKDKDNNWNVTTEYEITKDTIFVDIDGKVVESIRDNTTPVRNAIAKVGNKVIEVVLTKNKTVDSIYQIEK</sequence>
<dbReference type="PROSITE" id="PS51272">
    <property type="entry name" value="SLH"/>
    <property type="match status" value="2"/>
</dbReference>
<organism evidence="4 5">
    <name type="scientific">Alkaliphilus flagellatus</name>
    <dbReference type="NCBI Taxonomy" id="2841507"/>
    <lineage>
        <taxon>Bacteria</taxon>
        <taxon>Bacillati</taxon>
        <taxon>Bacillota</taxon>
        <taxon>Clostridia</taxon>
        <taxon>Peptostreptococcales</taxon>
        <taxon>Natronincolaceae</taxon>
        <taxon>Alkaliphilus</taxon>
    </lineage>
</organism>
<feature type="domain" description="SLH" evidence="3">
    <location>
        <begin position="23"/>
        <end position="85"/>
    </location>
</feature>